<evidence type="ECO:0000256" key="1">
    <source>
        <dbReference type="SAM" id="SignalP"/>
    </source>
</evidence>
<feature type="signal peptide" evidence="1">
    <location>
        <begin position="1"/>
        <end position="18"/>
    </location>
</feature>
<reference evidence="2" key="1">
    <citation type="journal article" date="2021" name="Mol. Ecol. Resour.">
        <title>Phylogenomic analyses of the genus Drosophila reveals genomic signals of climate adaptation.</title>
        <authorList>
            <person name="Li F."/>
            <person name="Rane R.V."/>
            <person name="Luria V."/>
            <person name="Xiong Z."/>
            <person name="Chen J."/>
            <person name="Li Z."/>
            <person name="Catullo R.A."/>
            <person name="Griffin P.C."/>
            <person name="Schiffer M."/>
            <person name="Pearce S."/>
            <person name="Lee S.F."/>
            <person name="McElroy K."/>
            <person name="Stocker A."/>
            <person name="Shirriffs J."/>
            <person name="Cockerell F."/>
            <person name="Coppin C."/>
            <person name="Sgro C.M."/>
            <person name="Karger A."/>
            <person name="Cain J.W."/>
            <person name="Weber J.A."/>
            <person name="Santpere G."/>
            <person name="Kirschner M.W."/>
            <person name="Hoffmann A.A."/>
            <person name="Oakeshott J.G."/>
            <person name="Zhang G."/>
        </authorList>
    </citation>
    <scope>NUCLEOTIDE SEQUENCE</scope>
    <source>
        <strain evidence="2">BGI-SZ-2011g</strain>
    </source>
</reference>
<keyword evidence="3" id="KW-1185">Reference proteome</keyword>
<comment type="caution">
    <text evidence="2">The sequence shown here is derived from an EMBL/GenBank/DDBJ whole genome shotgun (WGS) entry which is preliminary data.</text>
</comment>
<gene>
    <name evidence="2" type="ORF">KR093_011399</name>
</gene>
<feature type="non-terminal residue" evidence="2">
    <location>
        <position position="97"/>
    </location>
</feature>
<sequence>AWPVALCLVCGLTGEFLGMLRLTVTRNDVWYTRGLAPCEIVETRKGYATPILKLIVVNESYETPKGVMDAVVGNVDGPPSKYCRSSNSSNLTLLCDR</sequence>
<proteinExistence type="predicted"/>
<evidence type="ECO:0000313" key="2">
    <source>
        <dbReference type="EMBL" id="KAH8360203.1"/>
    </source>
</evidence>
<accession>A0AAD4JUY6</accession>
<keyword evidence="1" id="KW-0732">Signal</keyword>
<dbReference type="Proteomes" id="UP001200034">
    <property type="component" value="Unassembled WGS sequence"/>
</dbReference>
<dbReference type="AlphaFoldDB" id="A0AAD4JUY6"/>
<protein>
    <submittedName>
        <fullName evidence="2">Uncharacterized protein</fullName>
    </submittedName>
</protein>
<evidence type="ECO:0000313" key="3">
    <source>
        <dbReference type="Proteomes" id="UP001200034"/>
    </source>
</evidence>
<name>A0AAD4JUY6_9MUSC</name>
<feature type="non-terminal residue" evidence="2">
    <location>
        <position position="1"/>
    </location>
</feature>
<dbReference type="EMBL" id="JAJJHW010003409">
    <property type="protein sequence ID" value="KAH8360203.1"/>
    <property type="molecule type" value="Genomic_DNA"/>
</dbReference>
<organism evidence="2 3">
    <name type="scientific">Drosophila rubida</name>
    <dbReference type="NCBI Taxonomy" id="30044"/>
    <lineage>
        <taxon>Eukaryota</taxon>
        <taxon>Metazoa</taxon>
        <taxon>Ecdysozoa</taxon>
        <taxon>Arthropoda</taxon>
        <taxon>Hexapoda</taxon>
        <taxon>Insecta</taxon>
        <taxon>Pterygota</taxon>
        <taxon>Neoptera</taxon>
        <taxon>Endopterygota</taxon>
        <taxon>Diptera</taxon>
        <taxon>Brachycera</taxon>
        <taxon>Muscomorpha</taxon>
        <taxon>Ephydroidea</taxon>
        <taxon>Drosophilidae</taxon>
        <taxon>Drosophila</taxon>
    </lineage>
</organism>
<feature type="chain" id="PRO_5042117531" evidence="1">
    <location>
        <begin position="19"/>
        <end position="97"/>
    </location>
</feature>